<comment type="caution">
    <text evidence="2">The sequence shown here is derived from an EMBL/GenBank/DDBJ whole genome shotgun (WGS) entry which is preliminary data.</text>
</comment>
<gene>
    <name evidence="2" type="ORF">GN244_ATG01657</name>
    <name evidence="3" type="ORF">GN958_ATG18294</name>
</gene>
<dbReference type="Proteomes" id="UP000704712">
    <property type="component" value="Unassembled WGS sequence"/>
</dbReference>
<name>A0A833TLF7_PHYIN</name>
<reference evidence="2" key="1">
    <citation type="submission" date="2020-04" db="EMBL/GenBank/DDBJ databases">
        <title>Hybrid Assembly of Korean Phytophthora infestans isolates.</title>
        <authorList>
            <person name="Prokchorchik M."/>
            <person name="Lee Y."/>
            <person name="Seo J."/>
            <person name="Cho J.-H."/>
            <person name="Park Y.-E."/>
            <person name="Jang D.-C."/>
            <person name="Im J.-S."/>
            <person name="Choi J.-G."/>
            <person name="Park H.-J."/>
            <person name="Lee G.-B."/>
            <person name="Lee Y.-G."/>
            <person name="Hong S.-Y."/>
            <person name="Cho K."/>
            <person name="Sohn K.H."/>
        </authorList>
    </citation>
    <scope>NUCLEOTIDE SEQUENCE</scope>
    <source>
        <strain evidence="2">KR_1_A1</strain>
        <strain evidence="3">KR_2_A2</strain>
    </source>
</reference>
<dbReference type="Proteomes" id="UP000602510">
    <property type="component" value="Unassembled WGS sequence"/>
</dbReference>
<sequence length="275" mass="29387">MSPTQKKCVVALRVWLLLAWAVVISLSSVQAMQTNVSSICSPSDPVPLVVKGVITYVCVNVNNKYRTLFTPVADKFTVLRISDSWNDTRIGANPSSAFLTVSSLKYRTNYKLYSSAATGHISPYMTAIISVKKGAVQGVSWDEGCYFCTADTCDYNLFSKPEETTSARLSGLGRTCFTPVDSCTGNSFNSSDASIDVGDSSSSGSNATSSTTNTTAQCDITIYVGWTGTDKNGEYLGSASLRMSQFSKYSIGSFFSNIGASLSKLAPTSRSEVSS</sequence>
<evidence type="ECO:0000313" key="4">
    <source>
        <dbReference type="Proteomes" id="UP000602510"/>
    </source>
</evidence>
<organism evidence="2 4">
    <name type="scientific">Phytophthora infestans</name>
    <name type="common">Potato late blight agent</name>
    <name type="synonym">Botrytis infestans</name>
    <dbReference type="NCBI Taxonomy" id="4787"/>
    <lineage>
        <taxon>Eukaryota</taxon>
        <taxon>Sar</taxon>
        <taxon>Stramenopiles</taxon>
        <taxon>Oomycota</taxon>
        <taxon>Peronosporomycetes</taxon>
        <taxon>Peronosporales</taxon>
        <taxon>Peronosporaceae</taxon>
        <taxon>Phytophthora</taxon>
    </lineage>
</organism>
<dbReference type="EMBL" id="WSZM01000037">
    <property type="protein sequence ID" value="KAF4045989.1"/>
    <property type="molecule type" value="Genomic_DNA"/>
</dbReference>
<evidence type="ECO:0000313" key="2">
    <source>
        <dbReference type="EMBL" id="KAF4045989.1"/>
    </source>
</evidence>
<feature type="signal peptide" evidence="1">
    <location>
        <begin position="1"/>
        <end position="31"/>
    </location>
</feature>
<dbReference type="EMBL" id="JAACNO010002538">
    <property type="protein sequence ID" value="KAF4132511.1"/>
    <property type="molecule type" value="Genomic_DNA"/>
</dbReference>
<accession>A0A833TLF7</accession>
<evidence type="ECO:0008006" key="5">
    <source>
        <dbReference type="Google" id="ProtNLM"/>
    </source>
</evidence>
<protein>
    <recommendedName>
        <fullName evidence="5">Carbohydrate-binding protein</fullName>
    </recommendedName>
</protein>
<evidence type="ECO:0000313" key="3">
    <source>
        <dbReference type="EMBL" id="KAF4132511.1"/>
    </source>
</evidence>
<keyword evidence="4" id="KW-1185">Reference proteome</keyword>
<keyword evidence="1" id="KW-0732">Signal</keyword>
<proteinExistence type="predicted"/>
<dbReference type="AlphaFoldDB" id="A0A833TLF7"/>
<evidence type="ECO:0000256" key="1">
    <source>
        <dbReference type="SAM" id="SignalP"/>
    </source>
</evidence>
<feature type="chain" id="PRO_5036417811" description="Carbohydrate-binding protein" evidence="1">
    <location>
        <begin position="32"/>
        <end position="275"/>
    </location>
</feature>